<organism evidence="3 4">
    <name type="scientific">Dissophora globulifera</name>
    <dbReference type="NCBI Taxonomy" id="979702"/>
    <lineage>
        <taxon>Eukaryota</taxon>
        <taxon>Fungi</taxon>
        <taxon>Fungi incertae sedis</taxon>
        <taxon>Mucoromycota</taxon>
        <taxon>Mortierellomycotina</taxon>
        <taxon>Mortierellomycetes</taxon>
        <taxon>Mortierellales</taxon>
        <taxon>Mortierellaceae</taxon>
        <taxon>Dissophora</taxon>
    </lineage>
</organism>
<dbReference type="OrthoDB" id="2350344at2759"/>
<evidence type="ECO:0000256" key="1">
    <source>
        <dbReference type="SAM" id="MobiDB-lite"/>
    </source>
</evidence>
<dbReference type="EMBL" id="JAAAIP010000233">
    <property type="protein sequence ID" value="KAG0321705.1"/>
    <property type="molecule type" value="Genomic_DNA"/>
</dbReference>
<keyword evidence="2" id="KW-0812">Transmembrane</keyword>
<protein>
    <submittedName>
        <fullName evidence="3">Uncharacterized protein</fullName>
    </submittedName>
</protein>
<dbReference type="AlphaFoldDB" id="A0A9P6UUP8"/>
<evidence type="ECO:0000256" key="2">
    <source>
        <dbReference type="SAM" id="Phobius"/>
    </source>
</evidence>
<keyword evidence="2" id="KW-1133">Transmembrane helix</keyword>
<keyword evidence="2" id="KW-0472">Membrane</keyword>
<sequence length="313" mass="34238">MMTVIVPITSVSAAPAKHAPIPINVIHAMSSSTSEASALPLQLQIEAQVAGKQQLAYLPTTGPSMDFYYLNYRPIYIAGESKIDFWMLTPKGKQAPKTGSLELFDEFGKIRLAILAPEGTEIPQAIANKNKPFLWKSWKVPSTLKSGFEFSDKFRVILKTSDSSLASATNASKNERRSDSLLEFLVRSRDKLVLDNGNVDMRSGSSSAVSVFDFVQDRQFKIKGLQAVPGGKRNPANLNVNTVAPTAIVKENNLSSASRISSFSHRKAPTISENKGEEGQKDRASSSSLNRRVQSQLTLSILIVVVALIFYMT</sequence>
<feature type="region of interest" description="Disordered" evidence="1">
    <location>
        <begin position="259"/>
        <end position="289"/>
    </location>
</feature>
<reference evidence="3" key="1">
    <citation type="journal article" date="2020" name="Fungal Divers.">
        <title>Resolving the Mortierellaceae phylogeny through synthesis of multi-gene phylogenetics and phylogenomics.</title>
        <authorList>
            <person name="Vandepol N."/>
            <person name="Liber J."/>
            <person name="Desiro A."/>
            <person name="Na H."/>
            <person name="Kennedy M."/>
            <person name="Barry K."/>
            <person name="Grigoriev I.V."/>
            <person name="Miller A.N."/>
            <person name="O'Donnell K."/>
            <person name="Stajich J.E."/>
            <person name="Bonito G."/>
        </authorList>
    </citation>
    <scope>NUCLEOTIDE SEQUENCE</scope>
    <source>
        <strain evidence="3">REB-010B</strain>
    </source>
</reference>
<gene>
    <name evidence="3" type="ORF">BGZ99_003728</name>
</gene>
<accession>A0A9P6UUP8</accession>
<evidence type="ECO:0000313" key="4">
    <source>
        <dbReference type="Proteomes" id="UP000738325"/>
    </source>
</evidence>
<dbReference type="Proteomes" id="UP000738325">
    <property type="component" value="Unassembled WGS sequence"/>
</dbReference>
<feature type="compositionally biased region" description="Basic and acidic residues" evidence="1">
    <location>
        <begin position="274"/>
        <end position="284"/>
    </location>
</feature>
<feature type="transmembrane region" description="Helical" evidence="2">
    <location>
        <begin position="293"/>
        <end position="312"/>
    </location>
</feature>
<evidence type="ECO:0000313" key="3">
    <source>
        <dbReference type="EMBL" id="KAG0321705.1"/>
    </source>
</evidence>
<comment type="caution">
    <text evidence="3">The sequence shown here is derived from an EMBL/GenBank/DDBJ whole genome shotgun (WGS) entry which is preliminary data.</text>
</comment>
<proteinExistence type="predicted"/>
<name>A0A9P6UUP8_9FUNG</name>
<keyword evidence="4" id="KW-1185">Reference proteome</keyword>